<dbReference type="Proteomes" id="UP000005615">
    <property type="component" value="Unassembled WGS sequence"/>
</dbReference>
<dbReference type="RefSeq" id="WP_009577099.1">
    <property type="nucleotide sequence ID" value="NZ_AEIG01000111.1"/>
</dbReference>
<proteinExistence type="predicted"/>
<protein>
    <submittedName>
        <fullName evidence="1">Uncharacterized protein</fullName>
    </submittedName>
</protein>
<name>F3L5G9_9GAMM</name>
<dbReference type="PANTHER" id="PTHR36451">
    <property type="entry name" value="PAPS-DEPENDENT SULFOTRANSFERASE STF3"/>
    <property type="match status" value="1"/>
</dbReference>
<dbReference type="OrthoDB" id="9777890at2"/>
<gene>
    <name evidence="1" type="ORF">IMCC3088_132</name>
</gene>
<accession>F3L5G9</accession>
<dbReference type="InterPro" id="IPR027417">
    <property type="entry name" value="P-loop_NTPase"/>
</dbReference>
<dbReference type="SUPFAM" id="SSF52540">
    <property type="entry name" value="P-loop containing nucleoside triphosphate hydrolases"/>
    <property type="match status" value="1"/>
</dbReference>
<dbReference type="AlphaFoldDB" id="F3L5G9"/>
<keyword evidence="2" id="KW-1185">Reference proteome</keyword>
<dbReference type="eggNOG" id="ENOG502Z88Z">
    <property type="taxonomic scope" value="Bacteria"/>
</dbReference>
<evidence type="ECO:0000313" key="1">
    <source>
        <dbReference type="EMBL" id="EGG28423.1"/>
    </source>
</evidence>
<dbReference type="Pfam" id="PF13469">
    <property type="entry name" value="Sulfotransfer_3"/>
    <property type="match status" value="1"/>
</dbReference>
<evidence type="ECO:0000313" key="2">
    <source>
        <dbReference type="Proteomes" id="UP000005615"/>
    </source>
</evidence>
<reference evidence="1 2" key="1">
    <citation type="journal article" date="2011" name="J. Bacteriol.">
        <title>Genome sequence of strain IMCC3088, a proteorhodopsin-containing marine bacterium belonging to the OM60/NOR5 clade.</title>
        <authorList>
            <person name="Jang Y."/>
            <person name="Oh H.M."/>
            <person name="Kang I."/>
            <person name="Lee K."/>
            <person name="Yang S.J."/>
            <person name="Cho J.C."/>
        </authorList>
    </citation>
    <scope>NUCLEOTIDE SEQUENCE [LARGE SCALE GENOMIC DNA]</scope>
    <source>
        <strain evidence="1 2">IMCC3088</strain>
    </source>
</reference>
<organism evidence="1 2">
    <name type="scientific">Aequoribacter fuscus</name>
    <dbReference type="NCBI Taxonomy" id="2518989"/>
    <lineage>
        <taxon>Bacteria</taxon>
        <taxon>Pseudomonadati</taxon>
        <taxon>Pseudomonadota</taxon>
        <taxon>Gammaproteobacteria</taxon>
        <taxon>Cellvibrionales</taxon>
        <taxon>Halieaceae</taxon>
        <taxon>Aequoribacter</taxon>
    </lineage>
</organism>
<dbReference type="EMBL" id="AEIG01000111">
    <property type="protein sequence ID" value="EGG28423.1"/>
    <property type="molecule type" value="Genomic_DNA"/>
</dbReference>
<dbReference type="PANTHER" id="PTHR36451:SF1">
    <property type="entry name" value="OMEGA-HYDROXY-BETA-DIHYDROMENAQUINONE-9 SULFOTRANSFERASE STF3"/>
    <property type="match status" value="1"/>
</dbReference>
<dbReference type="InterPro" id="IPR052736">
    <property type="entry name" value="Stf3_sulfotransferase"/>
</dbReference>
<dbReference type="Gene3D" id="3.40.50.300">
    <property type="entry name" value="P-loop containing nucleotide triphosphate hydrolases"/>
    <property type="match status" value="1"/>
</dbReference>
<sequence length="414" mass="47112">MSNWTPPERPEWVAKVIEEGEHMDIKRVVPLNPDELMATAIEATGFSDFGADYWLEGFHVFIDALENEAELHLLGRLMARSDILNWLQARLGIEAAYAQHPEIEDEVIDSPVVVTGLPRAGTSILFELLAQDTQFGSPRNWEIVFPYPPPETATYHTDPRIEQCEQLVTQWNRVTPTFAAMHELGAEIPNECIVAMSYTFLTENLPGQYQIPSYNAWYYQQDLRPAYADYKRMLKLLQWKNPRKHWLLKAPSHLGNLPVVFDTFPDARVVITHRDPIVAQASVTNLLGTLYWMRSSQAFDAGAFENLMTPEAGAARLNGVVDLLEGGTVPTPQIHHFLYADLVSTPAEALTRLYQEFGEPITADALTAMQSYLEHKPQGKFGKHNYSIGEQQEIERKRGLYQRYQSYFGIPNEF</sequence>
<dbReference type="STRING" id="2518989.IMCC3088_132"/>
<comment type="caution">
    <text evidence="1">The sequence shown here is derived from an EMBL/GenBank/DDBJ whole genome shotgun (WGS) entry which is preliminary data.</text>
</comment>